<dbReference type="PIRSF" id="PIRSF006060">
    <property type="entry name" value="AA_transporter"/>
    <property type="match status" value="1"/>
</dbReference>
<dbReference type="EMBL" id="SRYE01000001">
    <property type="protein sequence ID" value="TGY63461.1"/>
    <property type="molecule type" value="Genomic_DNA"/>
</dbReference>
<reference evidence="8 9" key="1">
    <citation type="submission" date="2019-04" db="EMBL/GenBank/DDBJ databases">
        <title>Microbes associate with the intestines of laboratory mice.</title>
        <authorList>
            <person name="Navarre W."/>
            <person name="Wong E."/>
            <person name="Huang K."/>
            <person name="Tropini C."/>
            <person name="Ng K."/>
            <person name="Yu B."/>
        </authorList>
    </citation>
    <scope>NUCLEOTIDE SEQUENCE [LARGE SCALE GENOMIC DNA]</scope>
    <source>
        <strain evidence="8 9">NM07_P-09</strain>
    </source>
</reference>
<feature type="transmembrane region" description="Helical" evidence="6">
    <location>
        <begin position="201"/>
        <end position="223"/>
    </location>
</feature>
<dbReference type="GO" id="GO:0016020">
    <property type="term" value="C:membrane"/>
    <property type="evidence" value="ECO:0007669"/>
    <property type="project" value="UniProtKB-SubCell"/>
</dbReference>
<evidence type="ECO:0000256" key="4">
    <source>
        <dbReference type="ARBA" id="ARBA00023136"/>
    </source>
</evidence>
<name>A0A4S2F7U9_9ACTN</name>
<feature type="transmembrane region" description="Helical" evidence="6">
    <location>
        <begin position="98"/>
        <end position="120"/>
    </location>
</feature>
<feature type="transmembrane region" description="Helical" evidence="6">
    <location>
        <begin position="278"/>
        <end position="302"/>
    </location>
</feature>
<accession>A0A4S2F7U9</accession>
<dbReference type="Proteomes" id="UP000310263">
    <property type="component" value="Unassembled WGS sequence"/>
</dbReference>
<feature type="transmembrane region" description="Helical" evidence="6">
    <location>
        <begin position="132"/>
        <end position="151"/>
    </location>
</feature>
<feature type="transmembrane region" description="Helical" evidence="6">
    <location>
        <begin position="379"/>
        <end position="400"/>
    </location>
</feature>
<evidence type="ECO:0000256" key="5">
    <source>
        <dbReference type="SAM" id="MobiDB-lite"/>
    </source>
</evidence>
<evidence type="ECO:0000313" key="8">
    <source>
        <dbReference type="EMBL" id="TGY63461.1"/>
    </source>
</evidence>
<feature type="transmembrane region" description="Helical" evidence="6">
    <location>
        <begin position="328"/>
        <end position="358"/>
    </location>
</feature>
<dbReference type="Pfam" id="PF00324">
    <property type="entry name" value="AA_permease"/>
    <property type="match status" value="1"/>
</dbReference>
<dbReference type="AlphaFoldDB" id="A0A4S2F7U9"/>
<feature type="domain" description="Amino acid permease/ SLC12A" evidence="7">
    <location>
        <begin position="82"/>
        <end position="436"/>
    </location>
</feature>
<feature type="transmembrane region" description="Helical" evidence="6">
    <location>
        <begin position="171"/>
        <end position="189"/>
    </location>
</feature>
<keyword evidence="2 6" id="KW-0812">Transmembrane</keyword>
<evidence type="ECO:0000256" key="1">
    <source>
        <dbReference type="ARBA" id="ARBA00004141"/>
    </source>
</evidence>
<feature type="transmembrane region" description="Helical" evidence="6">
    <location>
        <begin position="412"/>
        <end position="431"/>
    </location>
</feature>
<feature type="compositionally biased region" description="Basic and acidic residues" evidence="5">
    <location>
        <begin position="33"/>
        <end position="42"/>
    </location>
</feature>
<evidence type="ECO:0000259" key="7">
    <source>
        <dbReference type="Pfam" id="PF00324"/>
    </source>
</evidence>
<dbReference type="PANTHER" id="PTHR42770:SF16">
    <property type="entry name" value="AMINO ACID PERMEASE"/>
    <property type="match status" value="1"/>
</dbReference>
<dbReference type="PANTHER" id="PTHR42770">
    <property type="entry name" value="AMINO ACID TRANSPORTER-RELATED"/>
    <property type="match status" value="1"/>
</dbReference>
<feature type="compositionally biased region" description="Low complexity" evidence="5">
    <location>
        <begin position="8"/>
        <end position="31"/>
    </location>
</feature>
<evidence type="ECO:0000256" key="2">
    <source>
        <dbReference type="ARBA" id="ARBA00022692"/>
    </source>
</evidence>
<organism evidence="8 9">
    <name type="scientific">Muricaecibacterium torontonense</name>
    <dbReference type="NCBI Taxonomy" id="3032871"/>
    <lineage>
        <taxon>Bacteria</taxon>
        <taxon>Bacillati</taxon>
        <taxon>Actinomycetota</taxon>
        <taxon>Coriobacteriia</taxon>
        <taxon>Coriobacteriales</taxon>
        <taxon>Atopobiaceae</taxon>
        <taxon>Muricaecibacterium</taxon>
    </lineage>
</organism>
<feature type="transmembrane region" description="Helical" evidence="6">
    <location>
        <begin position="66"/>
        <end position="86"/>
    </location>
</feature>
<comment type="caution">
    <text evidence="8">The sequence shown here is derived from an EMBL/GenBank/DDBJ whole genome shotgun (WGS) entry which is preliminary data.</text>
</comment>
<dbReference type="InterPro" id="IPR004841">
    <property type="entry name" value="AA-permease/SLC12A_dom"/>
</dbReference>
<keyword evidence="9" id="KW-1185">Reference proteome</keyword>
<comment type="subcellular location">
    <subcellularLocation>
        <location evidence="1">Membrane</location>
        <topology evidence="1">Multi-pass membrane protein</topology>
    </subcellularLocation>
</comment>
<dbReference type="InterPro" id="IPR050367">
    <property type="entry name" value="APC_superfamily"/>
</dbReference>
<sequence>MTQSDLGSQPSATAKASPAAAAPQQVAATPSERGLKYHHDAETAGGKPPTTPSKKELSGKLTVKDMVSYGMIMMVPIAPFALYASIFQMSGGMPALSYLIGAVGMLFTVFSFGVMIPLFPSSGSIYTYASQTMAPAVGFVAGWLMLLQYLVTPDLMFIQAGQALNQYVPQVPVWGWCLLFLAFVTFLSIRSLNNAIKVEKIALICEIVVFAMFIVFGVVYIFQHPETSGFSLTALFNPQKFSFSGMMGSVSLGAMSFVGFGCVATLTEEAKDPKKGPAHSMLLIVIILACMFVGMCLVATWVDPTGSIMAGHENTGFYLLAGAVGGPWFGVVCAVANAIALGAFTGLTATTSISRVLYVMSRSGALPKELGIMDKKTGVPQVATLFVCGLSLVMLLFLIPLGMTQVAKLSNFGALSTYCLLNLCVIWYAFIRKKTKLPVLRSLVFPVLGALVTGAIFFSIDFDIALIGWGWVLIGVIYYLIQTRIFKHEIDFS</sequence>
<feature type="transmembrane region" description="Helical" evidence="6">
    <location>
        <begin position="464"/>
        <end position="481"/>
    </location>
</feature>
<keyword evidence="3 6" id="KW-1133">Transmembrane helix</keyword>
<gene>
    <name evidence="8" type="ORF">E5334_02905</name>
</gene>
<protein>
    <submittedName>
        <fullName evidence="8">APC family permease</fullName>
    </submittedName>
</protein>
<keyword evidence="4 6" id="KW-0472">Membrane</keyword>
<feature type="region of interest" description="Disordered" evidence="5">
    <location>
        <begin position="1"/>
        <end position="57"/>
    </location>
</feature>
<feature type="transmembrane region" description="Helical" evidence="6">
    <location>
        <begin position="243"/>
        <end position="266"/>
    </location>
</feature>
<evidence type="ECO:0000313" key="9">
    <source>
        <dbReference type="Proteomes" id="UP000310263"/>
    </source>
</evidence>
<evidence type="ECO:0000256" key="3">
    <source>
        <dbReference type="ARBA" id="ARBA00022989"/>
    </source>
</evidence>
<dbReference type="GO" id="GO:0055085">
    <property type="term" value="P:transmembrane transport"/>
    <property type="evidence" value="ECO:0007669"/>
    <property type="project" value="InterPro"/>
</dbReference>
<proteinExistence type="predicted"/>
<feature type="transmembrane region" description="Helical" evidence="6">
    <location>
        <begin position="438"/>
        <end position="458"/>
    </location>
</feature>
<dbReference type="OrthoDB" id="9762947at2"/>
<dbReference type="Gene3D" id="1.20.1740.10">
    <property type="entry name" value="Amino acid/polyamine transporter I"/>
    <property type="match status" value="1"/>
</dbReference>
<dbReference type="RefSeq" id="WP_136012086.1">
    <property type="nucleotide sequence ID" value="NZ_SRYE01000001.1"/>
</dbReference>
<evidence type="ECO:0000256" key="6">
    <source>
        <dbReference type="SAM" id="Phobius"/>
    </source>
</evidence>